<protein>
    <submittedName>
        <fullName evidence="2">Uncharacterized protein</fullName>
    </submittedName>
</protein>
<feature type="compositionally biased region" description="Low complexity" evidence="1">
    <location>
        <begin position="228"/>
        <end position="239"/>
    </location>
</feature>
<feature type="region of interest" description="Disordered" evidence="1">
    <location>
        <begin position="296"/>
        <end position="365"/>
    </location>
</feature>
<organism evidence="2 3">
    <name type="scientific">Bodo saltans</name>
    <name type="common">Flagellated protozoan</name>
    <dbReference type="NCBI Taxonomy" id="75058"/>
    <lineage>
        <taxon>Eukaryota</taxon>
        <taxon>Discoba</taxon>
        <taxon>Euglenozoa</taxon>
        <taxon>Kinetoplastea</taxon>
        <taxon>Metakinetoplastina</taxon>
        <taxon>Eubodonida</taxon>
        <taxon>Bodonidae</taxon>
        <taxon>Bodo</taxon>
    </lineage>
</organism>
<dbReference type="VEuPathDB" id="TriTrypDB:BSAL_42200"/>
<reference evidence="3" key="1">
    <citation type="submission" date="2015-09" db="EMBL/GenBank/DDBJ databases">
        <authorList>
            <consortium name="Pathogen Informatics"/>
        </authorList>
    </citation>
    <scope>NUCLEOTIDE SEQUENCE [LARGE SCALE GENOMIC DNA]</scope>
    <source>
        <strain evidence="3">Lake Konstanz</strain>
    </source>
</reference>
<feature type="compositionally biased region" description="Polar residues" evidence="1">
    <location>
        <begin position="316"/>
        <end position="329"/>
    </location>
</feature>
<evidence type="ECO:0000313" key="2">
    <source>
        <dbReference type="EMBL" id="CUG93350.1"/>
    </source>
</evidence>
<dbReference type="AlphaFoldDB" id="A0A0S4JW40"/>
<dbReference type="Proteomes" id="UP000051952">
    <property type="component" value="Unassembled WGS sequence"/>
</dbReference>
<name>A0A0S4JW40_BODSA</name>
<dbReference type="EMBL" id="CYKH01002144">
    <property type="protein sequence ID" value="CUG93350.1"/>
    <property type="molecule type" value="Genomic_DNA"/>
</dbReference>
<keyword evidence="3" id="KW-1185">Reference proteome</keyword>
<gene>
    <name evidence="2" type="ORF">BSAL_42200</name>
</gene>
<accession>A0A0S4JW40</accession>
<evidence type="ECO:0000313" key="3">
    <source>
        <dbReference type="Proteomes" id="UP000051952"/>
    </source>
</evidence>
<proteinExistence type="predicted"/>
<evidence type="ECO:0000256" key="1">
    <source>
        <dbReference type="SAM" id="MobiDB-lite"/>
    </source>
</evidence>
<sequence>MEVVRVRPTALLESLYRVGALQQELAGTDDIPMLLRQTGPPGLVVNLDDARRRADDAANIVRSVHLRRALRNGSRQLVREESDSAQGLICEENSQFHSIRLEELNGMEVLYRAYVVQEQQQFQQFATTNEPAWRMAAAQQTDARKKRDRDRRIAEITHALVNMEEDARQDKHQWFQEARDWFAAVKFTEEDERHSVSRRIQRRNDDAAIAAALQAASMPMPPRVNNFQQPARQQQLQQPQPQPSYGYGANVRPNPNQPIPPSAYPQYSYGFGSTTPAPAPAKGPAGYPAYSAASSPYSNGPANNQNNFYDPYRTHQPGQQVSQGNNFGIAQQPGFGGPPPPPNTRPQQPGNQYTAQPANIFYGRY</sequence>
<feature type="region of interest" description="Disordered" evidence="1">
    <location>
        <begin position="220"/>
        <end position="267"/>
    </location>
</feature>